<dbReference type="Gene3D" id="1.10.443.10">
    <property type="entry name" value="Intergrase catalytic core"/>
    <property type="match status" value="1"/>
</dbReference>
<dbReference type="PANTHER" id="PTHR30349">
    <property type="entry name" value="PHAGE INTEGRASE-RELATED"/>
    <property type="match status" value="1"/>
</dbReference>
<proteinExistence type="inferred from homology"/>
<dbReference type="InterPro" id="IPR010998">
    <property type="entry name" value="Integrase_recombinase_N"/>
</dbReference>
<keyword evidence="2" id="KW-0238">DNA-binding</keyword>
<name>A0A964WVZ8_9FLAO</name>
<accession>A0A964WVZ8</accession>
<reference evidence="5" key="1">
    <citation type="submission" date="2020-01" db="EMBL/GenBank/DDBJ databases">
        <title>Muricauda ochracea sp. nov., isolated from a tidal flat of Garorim bay in Korea.</title>
        <authorList>
            <person name="Kim D."/>
            <person name="Yoo Y."/>
            <person name="Kim J.-J."/>
        </authorList>
    </citation>
    <scope>NUCLEOTIDE SEQUENCE</scope>
    <source>
        <strain evidence="5">JGD-17</strain>
    </source>
</reference>
<keyword evidence="6" id="KW-1185">Reference proteome</keyword>
<dbReference type="SUPFAM" id="SSF56349">
    <property type="entry name" value="DNA breaking-rejoining enzymes"/>
    <property type="match status" value="1"/>
</dbReference>
<dbReference type="EMBL" id="JAAABI010000001">
    <property type="protein sequence ID" value="NAY90292.1"/>
    <property type="molecule type" value="Genomic_DNA"/>
</dbReference>
<dbReference type="GO" id="GO:0003677">
    <property type="term" value="F:DNA binding"/>
    <property type="evidence" value="ECO:0007669"/>
    <property type="project" value="UniProtKB-KW"/>
</dbReference>
<protein>
    <submittedName>
        <fullName evidence="5">Tyrosine-type recombinase/integrase</fullName>
    </submittedName>
</protein>
<dbReference type="Proteomes" id="UP000667650">
    <property type="component" value="Unassembled WGS sequence"/>
</dbReference>
<dbReference type="InterPro" id="IPR002104">
    <property type="entry name" value="Integrase_catalytic"/>
</dbReference>
<organism evidence="5 6">
    <name type="scientific">Flagellimonas ochracea</name>
    <dbReference type="NCBI Taxonomy" id="2696472"/>
    <lineage>
        <taxon>Bacteria</taxon>
        <taxon>Pseudomonadati</taxon>
        <taxon>Bacteroidota</taxon>
        <taxon>Flavobacteriia</taxon>
        <taxon>Flavobacteriales</taxon>
        <taxon>Flavobacteriaceae</taxon>
        <taxon>Flagellimonas</taxon>
    </lineage>
</organism>
<dbReference type="GO" id="GO:0006310">
    <property type="term" value="P:DNA recombination"/>
    <property type="evidence" value="ECO:0007669"/>
    <property type="project" value="UniProtKB-KW"/>
</dbReference>
<evidence type="ECO:0000256" key="3">
    <source>
        <dbReference type="ARBA" id="ARBA00023172"/>
    </source>
</evidence>
<dbReference type="InterPro" id="IPR025269">
    <property type="entry name" value="SAM-like_dom"/>
</dbReference>
<dbReference type="Pfam" id="PF00589">
    <property type="entry name" value="Phage_integrase"/>
    <property type="match status" value="1"/>
</dbReference>
<dbReference type="Pfam" id="PF17293">
    <property type="entry name" value="Arm-DNA-bind_5"/>
    <property type="match status" value="1"/>
</dbReference>
<evidence type="ECO:0000313" key="5">
    <source>
        <dbReference type="EMBL" id="NAY90292.1"/>
    </source>
</evidence>
<dbReference type="RefSeq" id="WP_166521717.1">
    <property type="nucleotide sequence ID" value="NZ_JAAABI010000001.1"/>
</dbReference>
<dbReference type="InterPro" id="IPR050090">
    <property type="entry name" value="Tyrosine_recombinase_XerCD"/>
</dbReference>
<dbReference type="Pfam" id="PF13102">
    <property type="entry name" value="Phage_int_SAM_5"/>
    <property type="match status" value="1"/>
</dbReference>
<evidence type="ECO:0000256" key="2">
    <source>
        <dbReference type="ARBA" id="ARBA00023125"/>
    </source>
</evidence>
<evidence type="ECO:0000313" key="6">
    <source>
        <dbReference type="Proteomes" id="UP000667650"/>
    </source>
</evidence>
<dbReference type="Gene3D" id="1.10.150.130">
    <property type="match status" value="1"/>
</dbReference>
<dbReference type="CDD" id="cd01185">
    <property type="entry name" value="INTN1_C_like"/>
    <property type="match status" value="1"/>
</dbReference>
<gene>
    <name evidence="5" type="ORF">GTQ34_00030</name>
</gene>
<evidence type="ECO:0000259" key="4">
    <source>
        <dbReference type="PROSITE" id="PS51898"/>
    </source>
</evidence>
<evidence type="ECO:0000256" key="1">
    <source>
        <dbReference type="ARBA" id="ARBA00008857"/>
    </source>
</evidence>
<dbReference type="GO" id="GO:0015074">
    <property type="term" value="P:DNA integration"/>
    <property type="evidence" value="ECO:0007669"/>
    <property type="project" value="InterPro"/>
</dbReference>
<comment type="similarity">
    <text evidence="1">Belongs to the 'phage' integrase family.</text>
</comment>
<dbReference type="PANTHER" id="PTHR30349:SF64">
    <property type="entry name" value="PROPHAGE INTEGRASE INTD-RELATED"/>
    <property type="match status" value="1"/>
</dbReference>
<feature type="domain" description="Tyr recombinase" evidence="4">
    <location>
        <begin position="220"/>
        <end position="397"/>
    </location>
</feature>
<dbReference type="InterPro" id="IPR013762">
    <property type="entry name" value="Integrase-like_cat_sf"/>
</dbReference>
<dbReference type="InterPro" id="IPR035386">
    <property type="entry name" value="Arm-DNA-bind_5"/>
</dbReference>
<keyword evidence="3" id="KW-0233">DNA recombination</keyword>
<dbReference type="InterPro" id="IPR011010">
    <property type="entry name" value="DNA_brk_join_enz"/>
</dbReference>
<sequence>MKDSFSTLFYIRGSRVDKNGMTLIYLRITVNGKRCEISLQRKVRPERWDSKKGRVRGTIHSTQELNQFLDGIVSRVYQIQGEFISEGIPYSSDMILNAFQGTGNRHNTLLSIYGDHNEELSELVGREFSSGAYQRHLRTARHLKAFIKKEYGHEDINVRKIDLKFINRFEHFLKTSLKNCGQNTVTKYVTNLKKIMRICYANDWISKDPFYHWKAKWKKVERDILNERELKTIMEKELPSKRLDQVRDIFVFCCFTGLSYIDVQKLSNNHIVLAMDGKKWIKIKRTKTDTKSSVPLLMVAEKILDKYKVKGLLNNTDKLLPVISNEKLNVYLKEIANLCNIEKRLTFHLSRHTFATTVTLANGVPIESVSKMLGHSSLKTTQIYAKVLDKKLMEDMELVRAKFKFSG</sequence>
<comment type="caution">
    <text evidence="5">The sequence shown here is derived from an EMBL/GenBank/DDBJ whole genome shotgun (WGS) entry which is preliminary data.</text>
</comment>
<dbReference type="PROSITE" id="PS51898">
    <property type="entry name" value="TYR_RECOMBINASE"/>
    <property type="match status" value="1"/>
</dbReference>
<dbReference type="AlphaFoldDB" id="A0A964WVZ8"/>